<protein>
    <recommendedName>
        <fullName evidence="3">HEAT repeat domain-containing protein</fullName>
    </recommendedName>
</protein>
<accession>A0A3D8Y634</accession>
<dbReference type="AlphaFoldDB" id="A0A3D8Y634"/>
<organism evidence="1 2">
    <name type="scientific">Dyadobacter luteus</name>
    <dbReference type="NCBI Taxonomy" id="2259619"/>
    <lineage>
        <taxon>Bacteria</taxon>
        <taxon>Pseudomonadati</taxon>
        <taxon>Bacteroidota</taxon>
        <taxon>Cytophagia</taxon>
        <taxon>Cytophagales</taxon>
        <taxon>Spirosomataceae</taxon>
        <taxon>Dyadobacter</taxon>
    </lineage>
</organism>
<dbReference type="Proteomes" id="UP000256373">
    <property type="component" value="Unassembled WGS sequence"/>
</dbReference>
<keyword evidence="2" id="KW-1185">Reference proteome</keyword>
<comment type="caution">
    <text evidence="1">The sequence shown here is derived from an EMBL/GenBank/DDBJ whole genome shotgun (WGS) entry which is preliminary data.</text>
</comment>
<evidence type="ECO:0000313" key="1">
    <source>
        <dbReference type="EMBL" id="REA58164.1"/>
    </source>
</evidence>
<reference evidence="1 2" key="1">
    <citation type="submission" date="2018-07" db="EMBL/GenBank/DDBJ databases">
        <title>Dyadobacter roseus sp. nov., isolated from rose rhizosphere soil.</title>
        <authorList>
            <person name="Chen L."/>
        </authorList>
    </citation>
    <scope>NUCLEOTIDE SEQUENCE [LARGE SCALE GENOMIC DNA]</scope>
    <source>
        <strain evidence="1 2">RS19</strain>
    </source>
</reference>
<gene>
    <name evidence="1" type="ORF">DSL64_21390</name>
</gene>
<name>A0A3D8Y634_9BACT</name>
<evidence type="ECO:0008006" key="3">
    <source>
        <dbReference type="Google" id="ProtNLM"/>
    </source>
</evidence>
<dbReference type="EMBL" id="QNUL01000022">
    <property type="protein sequence ID" value="REA58164.1"/>
    <property type="molecule type" value="Genomic_DNA"/>
</dbReference>
<evidence type="ECO:0000313" key="2">
    <source>
        <dbReference type="Proteomes" id="UP000256373"/>
    </source>
</evidence>
<proteinExistence type="predicted"/>
<sequence length="161" mass="19147">MWFDRWNFDSATFVASTTTFNTIFRIPKQHTMMEKELKSAVESEDEQKLIKCLDLTRFGKFDRNCYEYIEKALVGTWHNHHEDLVNTIYLKNLIDDRFVDPILNIALNKERFRWYDDELEATLRKCVHALKTINSAVSNSALQKLKDLNNDNVRFALDMYE</sequence>